<evidence type="ECO:0000313" key="2">
    <source>
        <dbReference type="EMBL" id="RAL66495.1"/>
    </source>
</evidence>
<keyword evidence="3" id="KW-1185">Reference proteome</keyword>
<sequence length="91" mass="10378">MTKNQMRRAKKKEQKKATQPIEEPKKFDEDPLESDIAGFDISEDDPNFAMFKEIMDRFGATTEDDQAAKAADVGDKGEVFFDDDDEIPDED</sequence>
<feature type="compositionally biased region" description="Basic residues" evidence="1">
    <location>
        <begin position="1"/>
        <end position="14"/>
    </location>
</feature>
<proteinExistence type="predicted"/>
<feature type="region of interest" description="Disordered" evidence="1">
    <location>
        <begin position="63"/>
        <end position="91"/>
    </location>
</feature>
<gene>
    <name evidence="2" type="ORF">DID88_006185</name>
</gene>
<dbReference type="OrthoDB" id="10260794at2759"/>
<reference evidence="2 3" key="1">
    <citation type="submission" date="2018-06" db="EMBL/GenBank/DDBJ databases">
        <title>Genome Sequence of the Brown Rot Fungal Pathogen Monilinia fructigena.</title>
        <authorList>
            <person name="Landi L."/>
            <person name="De Miccolis Angelini R.M."/>
            <person name="Pollastro S."/>
            <person name="Abate D."/>
            <person name="Faretra F."/>
            <person name="Romanazzi G."/>
        </authorList>
    </citation>
    <scope>NUCLEOTIDE SEQUENCE [LARGE SCALE GENOMIC DNA]</scope>
    <source>
        <strain evidence="2 3">Mfrg269</strain>
    </source>
</reference>
<evidence type="ECO:0000256" key="1">
    <source>
        <dbReference type="SAM" id="MobiDB-lite"/>
    </source>
</evidence>
<organism evidence="2 3">
    <name type="scientific">Monilinia fructigena</name>
    <dbReference type="NCBI Taxonomy" id="38457"/>
    <lineage>
        <taxon>Eukaryota</taxon>
        <taxon>Fungi</taxon>
        <taxon>Dikarya</taxon>
        <taxon>Ascomycota</taxon>
        <taxon>Pezizomycotina</taxon>
        <taxon>Leotiomycetes</taxon>
        <taxon>Helotiales</taxon>
        <taxon>Sclerotiniaceae</taxon>
        <taxon>Monilinia</taxon>
    </lineage>
</organism>
<comment type="caution">
    <text evidence="2">The sequence shown here is derived from an EMBL/GenBank/DDBJ whole genome shotgun (WGS) entry which is preliminary data.</text>
</comment>
<dbReference type="EMBL" id="QKRW01000006">
    <property type="protein sequence ID" value="RAL66495.1"/>
    <property type="molecule type" value="Genomic_DNA"/>
</dbReference>
<protein>
    <submittedName>
        <fullName evidence="2">Uncharacterized protein</fullName>
    </submittedName>
</protein>
<accession>A0A395J1X7</accession>
<name>A0A395J1X7_9HELO</name>
<dbReference type="Proteomes" id="UP000249056">
    <property type="component" value="Unassembled WGS sequence"/>
</dbReference>
<feature type="region of interest" description="Disordered" evidence="1">
    <location>
        <begin position="1"/>
        <end position="44"/>
    </location>
</feature>
<feature type="compositionally biased region" description="Acidic residues" evidence="1">
    <location>
        <begin position="80"/>
        <end position="91"/>
    </location>
</feature>
<dbReference type="AlphaFoldDB" id="A0A395J1X7"/>
<evidence type="ECO:0000313" key="3">
    <source>
        <dbReference type="Proteomes" id="UP000249056"/>
    </source>
</evidence>